<organism evidence="2 3">
    <name type="scientific">Blattamonas nauphoetae</name>
    <dbReference type="NCBI Taxonomy" id="2049346"/>
    <lineage>
        <taxon>Eukaryota</taxon>
        <taxon>Metamonada</taxon>
        <taxon>Preaxostyla</taxon>
        <taxon>Oxymonadida</taxon>
        <taxon>Blattamonas</taxon>
    </lineage>
</organism>
<dbReference type="Proteomes" id="UP001281761">
    <property type="component" value="Unassembled WGS sequence"/>
</dbReference>
<gene>
    <name evidence="2" type="ORF">BLNAU_3148</name>
</gene>
<evidence type="ECO:0000313" key="3">
    <source>
        <dbReference type="Proteomes" id="UP001281761"/>
    </source>
</evidence>
<proteinExistence type="predicted"/>
<feature type="region of interest" description="Disordered" evidence="1">
    <location>
        <begin position="144"/>
        <end position="178"/>
    </location>
</feature>
<comment type="caution">
    <text evidence="2">The sequence shown here is derived from an EMBL/GenBank/DDBJ whole genome shotgun (WGS) entry which is preliminary data.</text>
</comment>
<feature type="compositionally biased region" description="Polar residues" evidence="1">
    <location>
        <begin position="144"/>
        <end position="166"/>
    </location>
</feature>
<keyword evidence="3" id="KW-1185">Reference proteome</keyword>
<reference evidence="2 3" key="1">
    <citation type="journal article" date="2022" name="bioRxiv">
        <title>Genomics of Preaxostyla Flagellates Illuminates Evolutionary Transitions and the Path Towards Mitochondrial Loss.</title>
        <authorList>
            <person name="Novak L.V.F."/>
            <person name="Treitli S.C."/>
            <person name="Pyrih J."/>
            <person name="Halakuc P."/>
            <person name="Pipaliya S.V."/>
            <person name="Vacek V."/>
            <person name="Brzon O."/>
            <person name="Soukal P."/>
            <person name="Eme L."/>
            <person name="Dacks J.B."/>
            <person name="Karnkowska A."/>
            <person name="Elias M."/>
            <person name="Hampl V."/>
        </authorList>
    </citation>
    <scope>NUCLEOTIDE SEQUENCE [LARGE SCALE GENOMIC DNA]</scope>
    <source>
        <strain evidence="2">NAU3</strain>
        <tissue evidence="2">Gut</tissue>
    </source>
</reference>
<protein>
    <submittedName>
        <fullName evidence="2">Uncharacterized protein</fullName>
    </submittedName>
</protein>
<accession>A0ABQ9YD75</accession>
<evidence type="ECO:0000256" key="1">
    <source>
        <dbReference type="SAM" id="MobiDB-lite"/>
    </source>
</evidence>
<name>A0ABQ9YD75_9EUKA</name>
<sequence>MNSAWNTRSDVFQLHGGRFSPVSILPSHSTSIPRDPHVDRNISERYTRFFQSRGSRNGSVTTSEGWGRFSANGSDFSSSHSLSTLDTMLSIPLPTPPTPTHSPNPFSDTVRAAGEASAGVVGVCVCVCGYMFRRIAGGDTATAKSAANSDASVRQTTSPRVSSSAASGRKDAEAQKSRSQHAKVCAIFETATQAGNRGQLVRRKQQTLQSTENRSRMRHCPCFLIYHRIAQWIHESKRQLTIWGHRRISWERRQFVV</sequence>
<dbReference type="EMBL" id="JARBJD010000014">
    <property type="protein sequence ID" value="KAK2961711.1"/>
    <property type="molecule type" value="Genomic_DNA"/>
</dbReference>
<evidence type="ECO:0000313" key="2">
    <source>
        <dbReference type="EMBL" id="KAK2961711.1"/>
    </source>
</evidence>